<reference evidence="6 7" key="1">
    <citation type="journal article" date="2015" name="BMC Genomics">
        <title>Gene expression during zombie ant biting behavior reflects the complexity underlying fungal parasitic behavioral manipulation.</title>
        <authorList>
            <person name="de Bekker C."/>
            <person name="Ohm R.A."/>
            <person name="Loreto R.G."/>
            <person name="Sebastian A."/>
            <person name="Albert I."/>
            <person name="Merrow M."/>
            <person name="Brachmann A."/>
            <person name="Hughes D.P."/>
        </authorList>
    </citation>
    <scope>NUCLEOTIDE SEQUENCE [LARGE SCALE GENOMIC DNA]</scope>
    <source>
        <strain evidence="6 7">SC16a</strain>
    </source>
</reference>
<sequence>MGNSGWTVSAMAFCLLLGPSSIFAAPSTSASRQPIRFDSGIDVGFTTEEDKSLFRRRHGRAPALVHRNESALFRGDARTPEFFKNQGGIFPTQDEPLTNGSYTLDVHHKGHKGVASAYTSTTKLFRTAIYYATNSIMSAPREKRNKDGYIYQIRPTPNMIDLSTAGLVRQKYKTEYEVSALGGIDWKQVEAWILIPGNMAEMYHYNIPEIWDERRFFDFENSHLEWHTNDDYDARYDNFTYNTHPQPQLTGDANSEPYSHKSSEQWAHKFMDEYGSAVGWNGSFVWERS</sequence>
<feature type="chain" id="PRO_5011998733" evidence="5">
    <location>
        <begin position="25"/>
        <end position="289"/>
    </location>
</feature>
<evidence type="ECO:0000256" key="4">
    <source>
        <dbReference type="ARBA" id="ARBA00023157"/>
    </source>
</evidence>
<reference evidence="6 7" key="2">
    <citation type="journal article" date="2017" name="Sci. Rep.">
        <title>Ant-infecting Ophiocordyceps genomes reveal a high diversity of potential behavioral manipulation genes and a possible major role for enterotoxins.</title>
        <authorList>
            <person name="de Bekker C."/>
            <person name="Ohm R.A."/>
            <person name="Evans H.C."/>
            <person name="Brachmann A."/>
            <person name="Hughes D.P."/>
        </authorList>
    </citation>
    <scope>NUCLEOTIDE SEQUENCE [LARGE SCALE GENOMIC DNA]</scope>
    <source>
        <strain evidence="6 7">SC16a</strain>
    </source>
</reference>
<dbReference type="Pfam" id="PF01375">
    <property type="entry name" value="Enterotoxin_a"/>
    <property type="match status" value="1"/>
</dbReference>
<protein>
    <submittedName>
        <fullName evidence="6">Enterotoxin</fullName>
    </submittedName>
</protein>
<dbReference type="OrthoDB" id="4927890at2759"/>
<evidence type="ECO:0000256" key="5">
    <source>
        <dbReference type="SAM" id="SignalP"/>
    </source>
</evidence>
<organism evidence="6 7">
    <name type="scientific">Ophiocordyceps unilateralis</name>
    <name type="common">Zombie-ant fungus</name>
    <name type="synonym">Torrubia unilateralis</name>
    <dbReference type="NCBI Taxonomy" id="268505"/>
    <lineage>
        <taxon>Eukaryota</taxon>
        <taxon>Fungi</taxon>
        <taxon>Dikarya</taxon>
        <taxon>Ascomycota</taxon>
        <taxon>Pezizomycotina</taxon>
        <taxon>Sordariomycetes</taxon>
        <taxon>Hypocreomycetidae</taxon>
        <taxon>Hypocreales</taxon>
        <taxon>Ophiocordycipitaceae</taxon>
        <taxon>Ophiocordyceps</taxon>
    </lineage>
</organism>
<dbReference type="Proteomes" id="UP000037136">
    <property type="component" value="Unassembled WGS sequence"/>
</dbReference>
<accession>A0A2A9P4R2</accession>
<dbReference type="EMBL" id="LAZP02000644">
    <property type="protein sequence ID" value="PFH56164.1"/>
    <property type="molecule type" value="Genomic_DNA"/>
</dbReference>
<evidence type="ECO:0000313" key="6">
    <source>
        <dbReference type="EMBL" id="PFH56164.1"/>
    </source>
</evidence>
<keyword evidence="7" id="KW-1185">Reference proteome</keyword>
<dbReference type="InterPro" id="IPR001144">
    <property type="entry name" value="Enterotoxin_A"/>
</dbReference>
<keyword evidence="3" id="KW-0843">Virulence</keyword>
<keyword evidence="1" id="KW-0800">Toxin</keyword>
<feature type="signal peptide" evidence="5">
    <location>
        <begin position="1"/>
        <end position="24"/>
    </location>
</feature>
<evidence type="ECO:0000256" key="2">
    <source>
        <dbReference type="ARBA" id="ARBA00022729"/>
    </source>
</evidence>
<dbReference type="SUPFAM" id="SSF56399">
    <property type="entry name" value="ADP-ribosylation"/>
    <property type="match status" value="1"/>
</dbReference>
<dbReference type="GO" id="GO:0090729">
    <property type="term" value="F:toxin activity"/>
    <property type="evidence" value="ECO:0007669"/>
    <property type="project" value="UniProtKB-KW"/>
</dbReference>
<dbReference type="STRING" id="268505.A0A2A9P4R2"/>
<keyword evidence="4" id="KW-1015">Disulfide bond</keyword>
<comment type="caution">
    <text evidence="6">The sequence shown here is derived from an EMBL/GenBank/DDBJ whole genome shotgun (WGS) entry which is preliminary data.</text>
</comment>
<proteinExistence type="predicted"/>
<keyword evidence="2 5" id="KW-0732">Signal</keyword>
<dbReference type="AlphaFoldDB" id="A0A2A9P4R2"/>
<gene>
    <name evidence="6" type="ORF">XA68_16963</name>
</gene>
<name>A0A2A9P4R2_OPHUN</name>
<evidence type="ECO:0000256" key="3">
    <source>
        <dbReference type="ARBA" id="ARBA00023026"/>
    </source>
</evidence>
<evidence type="ECO:0000256" key="1">
    <source>
        <dbReference type="ARBA" id="ARBA00022656"/>
    </source>
</evidence>
<evidence type="ECO:0000313" key="7">
    <source>
        <dbReference type="Proteomes" id="UP000037136"/>
    </source>
</evidence>
<dbReference type="Gene3D" id="3.90.210.10">
    <property type="entry name" value="Heat-Labile Enterotoxin, subunit A"/>
    <property type="match status" value="1"/>
</dbReference>